<reference evidence="2" key="1">
    <citation type="journal article" date="2019" name="Int. J. Syst. Evol. Microbiol.">
        <title>The Global Catalogue of Microorganisms (GCM) 10K type strain sequencing project: providing services to taxonomists for standard genome sequencing and annotation.</title>
        <authorList>
            <consortium name="The Broad Institute Genomics Platform"/>
            <consortium name="The Broad Institute Genome Sequencing Center for Infectious Disease"/>
            <person name="Wu L."/>
            <person name="Ma J."/>
        </authorList>
    </citation>
    <scope>NUCLEOTIDE SEQUENCE [LARGE SCALE GENOMIC DNA]</scope>
    <source>
        <strain evidence="2">JCM 4733</strain>
    </source>
</reference>
<dbReference type="RefSeq" id="WP_189893852.1">
    <property type="nucleotide sequence ID" value="NZ_BMVN01000045.1"/>
</dbReference>
<dbReference type="SUPFAM" id="SSF51735">
    <property type="entry name" value="NAD(P)-binding Rossmann-fold domains"/>
    <property type="match status" value="1"/>
</dbReference>
<sequence length="104" mass="10848">MNDNLNLITGGTGKTGRRVAERLTAQGHPVRIGSRAGTPPFDWEDRATWAPVLEGVGAAYVTYYPDLSAPGAVEAVGEFAEVAAAHGVQPCWPAGSPSSSGNRR</sequence>
<proteinExistence type="predicted"/>
<organism evidence="1 2">
    <name type="scientific">Streptomyces canarius</name>
    <dbReference type="NCBI Taxonomy" id="285453"/>
    <lineage>
        <taxon>Bacteria</taxon>
        <taxon>Bacillati</taxon>
        <taxon>Actinomycetota</taxon>
        <taxon>Actinomycetes</taxon>
        <taxon>Kitasatosporales</taxon>
        <taxon>Streptomycetaceae</taxon>
        <taxon>Streptomyces</taxon>
    </lineage>
</organism>
<comment type="caution">
    <text evidence="1">The sequence shown here is derived from an EMBL/GenBank/DDBJ whole genome shotgun (WGS) entry which is preliminary data.</text>
</comment>
<protein>
    <recommendedName>
        <fullName evidence="3">NmrA-like domain-containing protein</fullName>
    </recommendedName>
</protein>
<evidence type="ECO:0000313" key="2">
    <source>
        <dbReference type="Proteomes" id="UP000653644"/>
    </source>
</evidence>
<name>A0ABQ3D866_9ACTN</name>
<dbReference type="Gene3D" id="3.40.50.720">
    <property type="entry name" value="NAD(P)-binding Rossmann-like Domain"/>
    <property type="match status" value="1"/>
</dbReference>
<keyword evidence="2" id="KW-1185">Reference proteome</keyword>
<gene>
    <name evidence="1" type="ORF">GCM10010345_77570</name>
</gene>
<dbReference type="EMBL" id="BMVN01000045">
    <property type="protein sequence ID" value="GHA61889.1"/>
    <property type="molecule type" value="Genomic_DNA"/>
</dbReference>
<evidence type="ECO:0000313" key="1">
    <source>
        <dbReference type="EMBL" id="GHA61889.1"/>
    </source>
</evidence>
<dbReference type="InterPro" id="IPR051604">
    <property type="entry name" value="Ergot_Alk_Oxidoreductase"/>
</dbReference>
<dbReference type="PANTHER" id="PTHR43162">
    <property type="match status" value="1"/>
</dbReference>
<accession>A0ABQ3D866</accession>
<dbReference type="InterPro" id="IPR036291">
    <property type="entry name" value="NAD(P)-bd_dom_sf"/>
</dbReference>
<dbReference type="PANTHER" id="PTHR43162:SF1">
    <property type="entry name" value="PRESTALK A DIFFERENTIATION PROTEIN A"/>
    <property type="match status" value="1"/>
</dbReference>
<dbReference type="Proteomes" id="UP000653644">
    <property type="component" value="Unassembled WGS sequence"/>
</dbReference>
<evidence type="ECO:0008006" key="3">
    <source>
        <dbReference type="Google" id="ProtNLM"/>
    </source>
</evidence>